<feature type="binding site" evidence="5">
    <location>
        <position position="198"/>
    </location>
    <ligand>
        <name>Zn(2+)</name>
        <dbReference type="ChEBI" id="CHEBI:29105"/>
    </ligand>
</feature>
<accession>A0A517T5C8</accession>
<dbReference type="EMBL" id="CP036316">
    <property type="protein sequence ID" value="QDT63551.1"/>
    <property type="molecule type" value="Genomic_DNA"/>
</dbReference>
<keyword evidence="8" id="KW-1185">Reference proteome</keyword>
<dbReference type="GO" id="GO:0016020">
    <property type="term" value="C:membrane"/>
    <property type="evidence" value="ECO:0007669"/>
    <property type="project" value="UniProtKB-SubCell"/>
</dbReference>
<dbReference type="RefSeq" id="WP_145259959.1">
    <property type="nucleotide sequence ID" value="NZ_CP036316.1"/>
</dbReference>
<organism evidence="7 8">
    <name type="scientific">Calycomorphotria hydatis</name>
    <dbReference type="NCBI Taxonomy" id="2528027"/>
    <lineage>
        <taxon>Bacteria</taxon>
        <taxon>Pseudomonadati</taxon>
        <taxon>Planctomycetota</taxon>
        <taxon>Planctomycetia</taxon>
        <taxon>Planctomycetales</taxon>
        <taxon>Planctomycetaceae</taxon>
        <taxon>Calycomorphotria</taxon>
    </lineage>
</organism>
<feature type="binding site" evidence="5">
    <location>
        <position position="202"/>
    </location>
    <ligand>
        <name>Zn(2+)</name>
        <dbReference type="ChEBI" id="CHEBI:29105"/>
    </ligand>
</feature>
<proteinExistence type="predicted"/>
<keyword evidence="5" id="KW-0862">Zinc</keyword>
<comment type="subcellular location">
    <subcellularLocation>
        <location evidence="1">Membrane</location>
        <topology evidence="1">Multi-pass membrane protein</topology>
    </subcellularLocation>
</comment>
<evidence type="ECO:0000256" key="3">
    <source>
        <dbReference type="ARBA" id="ARBA00022989"/>
    </source>
</evidence>
<feature type="transmembrane region" description="Helical" evidence="6">
    <location>
        <begin position="91"/>
        <end position="109"/>
    </location>
</feature>
<feature type="transmembrane region" description="Helical" evidence="6">
    <location>
        <begin position="145"/>
        <end position="163"/>
    </location>
</feature>
<feature type="transmembrane region" description="Helical" evidence="6">
    <location>
        <begin position="169"/>
        <end position="188"/>
    </location>
</feature>
<feature type="binding site" evidence="5">
    <location>
        <position position="73"/>
    </location>
    <ligand>
        <name>Zn(2+)</name>
        <dbReference type="ChEBI" id="CHEBI:29105"/>
    </ligand>
</feature>
<keyword evidence="2 6" id="KW-0812">Transmembrane</keyword>
<reference evidence="7 8" key="1">
    <citation type="submission" date="2019-02" db="EMBL/GenBank/DDBJ databases">
        <title>Deep-cultivation of Planctomycetes and their phenomic and genomic characterization uncovers novel biology.</title>
        <authorList>
            <person name="Wiegand S."/>
            <person name="Jogler M."/>
            <person name="Boedeker C."/>
            <person name="Pinto D."/>
            <person name="Vollmers J."/>
            <person name="Rivas-Marin E."/>
            <person name="Kohn T."/>
            <person name="Peeters S.H."/>
            <person name="Heuer A."/>
            <person name="Rast P."/>
            <person name="Oberbeckmann S."/>
            <person name="Bunk B."/>
            <person name="Jeske O."/>
            <person name="Meyerdierks A."/>
            <person name="Storesund J.E."/>
            <person name="Kallscheuer N."/>
            <person name="Luecker S."/>
            <person name="Lage O.M."/>
            <person name="Pohl T."/>
            <person name="Merkel B.J."/>
            <person name="Hornburger P."/>
            <person name="Mueller R.-W."/>
            <person name="Bruemmer F."/>
            <person name="Labrenz M."/>
            <person name="Spormann A.M."/>
            <person name="Op den Camp H."/>
            <person name="Overmann J."/>
            <person name="Amann R."/>
            <person name="Jetten M.S.M."/>
            <person name="Mascher T."/>
            <person name="Medema M.H."/>
            <person name="Devos D.P."/>
            <person name="Kaster A.-K."/>
            <person name="Ovreas L."/>
            <person name="Rohde M."/>
            <person name="Galperin M.Y."/>
            <person name="Jogler C."/>
        </authorList>
    </citation>
    <scope>NUCLEOTIDE SEQUENCE [LARGE SCALE GENOMIC DNA]</scope>
    <source>
        <strain evidence="7 8">V22</strain>
    </source>
</reference>
<dbReference type="Pfam" id="PF03006">
    <property type="entry name" value="HlyIII"/>
    <property type="match status" value="1"/>
</dbReference>
<keyword evidence="5" id="KW-0479">Metal-binding</keyword>
<gene>
    <name evidence="7" type="ORF">V22_07740</name>
</gene>
<evidence type="ECO:0000256" key="4">
    <source>
        <dbReference type="ARBA" id="ARBA00023136"/>
    </source>
</evidence>
<feature type="transmembrane region" description="Helical" evidence="6">
    <location>
        <begin position="50"/>
        <end position="71"/>
    </location>
</feature>
<evidence type="ECO:0000313" key="8">
    <source>
        <dbReference type="Proteomes" id="UP000319976"/>
    </source>
</evidence>
<dbReference type="GO" id="GO:0046872">
    <property type="term" value="F:metal ion binding"/>
    <property type="evidence" value="ECO:0007669"/>
    <property type="project" value="UniProtKB-KW"/>
</dbReference>
<protein>
    <submittedName>
        <fullName evidence="7">Hemolysin-III related</fullName>
    </submittedName>
</protein>
<evidence type="ECO:0000256" key="5">
    <source>
        <dbReference type="PIRSR" id="PIRSR604254-1"/>
    </source>
</evidence>
<evidence type="ECO:0000256" key="1">
    <source>
        <dbReference type="ARBA" id="ARBA00004141"/>
    </source>
</evidence>
<keyword evidence="3 6" id="KW-1133">Transmembrane helix</keyword>
<dbReference type="Proteomes" id="UP000319976">
    <property type="component" value="Chromosome"/>
</dbReference>
<evidence type="ECO:0000313" key="7">
    <source>
        <dbReference type="EMBL" id="QDT63551.1"/>
    </source>
</evidence>
<dbReference type="OrthoDB" id="9813689at2"/>
<dbReference type="AlphaFoldDB" id="A0A517T5C8"/>
<dbReference type="PANTHER" id="PTHR20855">
    <property type="entry name" value="ADIPOR/PROGESTIN RECEPTOR-RELATED"/>
    <property type="match status" value="1"/>
</dbReference>
<sequence length="222" mass="24055">MSQAVSFSASPSVPYHPEKVNQLTHGLGFALTVPAAICAIIAASSSCDTVGFWGCVVFGITMMGVYGASTLSHSFDDKPAVKDLWRVLDQVAIYAFIAGCFTPFALTYARHPFGITALVLMWVMCLAGMARRILRRGKPLNSLDIAFSVTAGWIPVVTLLDMITAGGAIGLTLVFTGALAYLVGIYFLMNDHRSPYWHAVWHLCTMTGTACHYAFLMLFIIC</sequence>
<feature type="transmembrane region" description="Helical" evidence="6">
    <location>
        <begin position="115"/>
        <end position="133"/>
    </location>
</feature>
<dbReference type="KEGG" id="chya:V22_07740"/>
<keyword evidence="4 6" id="KW-0472">Membrane</keyword>
<evidence type="ECO:0000256" key="2">
    <source>
        <dbReference type="ARBA" id="ARBA00022692"/>
    </source>
</evidence>
<feature type="transmembrane region" description="Helical" evidence="6">
    <location>
        <begin position="26"/>
        <end position="44"/>
    </location>
</feature>
<name>A0A517T5C8_9PLAN</name>
<dbReference type="InterPro" id="IPR004254">
    <property type="entry name" value="AdipoR/HlyIII-related"/>
</dbReference>
<evidence type="ECO:0000256" key="6">
    <source>
        <dbReference type="SAM" id="Phobius"/>
    </source>
</evidence>
<feature type="transmembrane region" description="Helical" evidence="6">
    <location>
        <begin position="200"/>
        <end position="221"/>
    </location>
</feature>
<dbReference type="PANTHER" id="PTHR20855:SF3">
    <property type="entry name" value="LD03007P"/>
    <property type="match status" value="1"/>
</dbReference>